<dbReference type="InterPro" id="IPR058920">
    <property type="entry name" value="PAP-OAS1-bd-rel"/>
</dbReference>
<dbReference type="SUPFAM" id="SSF81631">
    <property type="entry name" value="PAP/OAS1 substrate-binding domain"/>
    <property type="match status" value="1"/>
</dbReference>
<dbReference type="Gene3D" id="3.30.460.10">
    <property type="entry name" value="Beta Polymerase, domain 2"/>
    <property type="match status" value="1"/>
</dbReference>
<keyword evidence="4" id="KW-1185">Reference proteome</keyword>
<evidence type="ECO:0000313" key="4">
    <source>
        <dbReference type="Proteomes" id="UP001190926"/>
    </source>
</evidence>
<accession>A0AAD4JNV8</accession>
<gene>
    <name evidence="3" type="ORF">C2S53_008598</name>
</gene>
<dbReference type="AlphaFoldDB" id="A0AAD4JNV8"/>
<dbReference type="Pfam" id="PF22600">
    <property type="entry name" value="MTPAP-like_central"/>
    <property type="match status" value="1"/>
</dbReference>
<dbReference type="Pfam" id="PF26180">
    <property type="entry name" value="PAP-OAS1"/>
    <property type="match status" value="1"/>
</dbReference>
<comment type="caution">
    <text evidence="3">The sequence shown here is derived from an EMBL/GenBank/DDBJ whole genome shotgun (WGS) entry which is preliminary data.</text>
</comment>
<dbReference type="InterPro" id="IPR054708">
    <property type="entry name" value="MTPAP-like_central"/>
</dbReference>
<proteinExistence type="predicted"/>
<reference evidence="3 4" key="1">
    <citation type="journal article" date="2021" name="Nat. Commun.">
        <title>Incipient diploidization of the medicinal plant Perilla within 10,000 years.</title>
        <authorList>
            <person name="Zhang Y."/>
            <person name="Shen Q."/>
            <person name="Leng L."/>
            <person name="Zhang D."/>
            <person name="Chen S."/>
            <person name="Shi Y."/>
            <person name="Ning Z."/>
            <person name="Chen S."/>
        </authorList>
    </citation>
    <scope>NUCLEOTIDE SEQUENCE [LARGE SCALE GENOMIC DNA]</scope>
    <source>
        <strain evidence="4">cv. PC099</strain>
    </source>
</reference>
<evidence type="ECO:0000259" key="2">
    <source>
        <dbReference type="Pfam" id="PF26180"/>
    </source>
</evidence>
<evidence type="ECO:0000259" key="1">
    <source>
        <dbReference type="Pfam" id="PF22600"/>
    </source>
</evidence>
<dbReference type="CDD" id="cd05402">
    <property type="entry name" value="NT_PAP_TUTase"/>
    <property type="match status" value="1"/>
</dbReference>
<name>A0AAD4JNV8_PERFH</name>
<feature type="domain" description="Poly(A) RNA polymerase mitochondrial-like central palm" evidence="1">
    <location>
        <begin position="51"/>
        <end position="171"/>
    </location>
</feature>
<dbReference type="SUPFAM" id="SSF81301">
    <property type="entry name" value="Nucleotidyltransferase"/>
    <property type="match status" value="1"/>
</dbReference>
<dbReference type="PANTHER" id="PTHR45979">
    <property type="entry name" value="PAP/OAS1 SUBSTRATE-BINDING DOMAIN SUPERFAMILY"/>
    <property type="match status" value="1"/>
</dbReference>
<dbReference type="Gene3D" id="1.10.1410.10">
    <property type="match status" value="1"/>
</dbReference>
<feature type="domain" description="PAP/OAS1 substrate-binding-related" evidence="2">
    <location>
        <begin position="183"/>
        <end position="374"/>
    </location>
</feature>
<dbReference type="EMBL" id="SDAM02000019">
    <property type="protein sequence ID" value="KAH6836886.1"/>
    <property type="molecule type" value="Genomic_DNA"/>
</dbReference>
<organism evidence="3 4">
    <name type="scientific">Perilla frutescens var. hirtella</name>
    <name type="common">Perilla citriodora</name>
    <name type="synonym">Perilla setoyensis</name>
    <dbReference type="NCBI Taxonomy" id="608512"/>
    <lineage>
        <taxon>Eukaryota</taxon>
        <taxon>Viridiplantae</taxon>
        <taxon>Streptophyta</taxon>
        <taxon>Embryophyta</taxon>
        <taxon>Tracheophyta</taxon>
        <taxon>Spermatophyta</taxon>
        <taxon>Magnoliopsida</taxon>
        <taxon>eudicotyledons</taxon>
        <taxon>Gunneridae</taxon>
        <taxon>Pentapetalae</taxon>
        <taxon>asterids</taxon>
        <taxon>lamiids</taxon>
        <taxon>Lamiales</taxon>
        <taxon>Lamiaceae</taxon>
        <taxon>Nepetoideae</taxon>
        <taxon>Elsholtzieae</taxon>
        <taxon>Perilla</taxon>
    </lineage>
</organism>
<sequence length="875" mass="97590">MTSKMGELNSEGDVLAVEERSDFVSAWKASLPADPSLISEECLSAAEEAAEEVLNCVHPTLDSEEKRRDVIDYVQQLVKTHLNCEVVPYGSVPLKTYLPDGDIDLTILKGPNAEDSLPHDVLSLLEAEEQNENAEYQVKDTQFIDAEVKLVKCLVQNIVVDVTFNQLGGLSTLCFLEQVDRLIGRNHVFKRSIILVKTWCYYESRILGAHHGLISTYALETLVLYIFHFFHSSLSGPLSVLYRFLDYYSQFDWENFCISLKGPVHKLSLPDIVVKMPENRCNHLLLSEEFLEKSLELFSVPSRGIDSNPKAFQPKHLNIIDPLKENNNLGRSVHRGNFYRIRSAFKYGAHKLGQILLRPRDEVADVICKFFSNTRARHEHQHRTGTGLRPLEFSDEGSLTASLSSPVELLSDDDMLVKSSVSDFDNNSVSAGHTSTLESRGELDRHSMKEVSLEMASEACDSSDEAFVSVGGKYGLPTSYSNVRNGRPDYLLANNNGAPFSENHFRKLHYLASRSSAESGSSEDQPIDLACDSEKFGFNPWLKNREEHVQMSNTFQWCMDNHEAACSCITGSNSTSKASILETPSLDFREIDSASDGGESEAFNPLADLTGDYDSNIRSLLRAQLCHGFALSAASANSSSPPSTIQKIKPWDIVRHSILHEEKELSLMDSHLMPTDNVRYAGIDSTLLGTALHCEGTKKARGLGTYFPDMSAFYMEKSSHWRGRNNPLANQNHHHKYNHSNGIYPSVESKCSVNGIYEVLPARRRHQGLRKRSDVRCQSPSAVGGENQIKGCISTSCRIEFGSVGNLAEEVISSSAHVQCSTLSASMEAQEERVAGKSIHLKNEDEFPPLCLSYNPPFFTMLESQVPRFSSHHED</sequence>
<dbReference type="InterPro" id="IPR043519">
    <property type="entry name" value="NT_sf"/>
</dbReference>
<protein>
    <submittedName>
        <fullName evidence="3">PAP/OAS1 substrate-binding domain superfamily</fullName>
    </submittedName>
</protein>
<dbReference type="Proteomes" id="UP001190926">
    <property type="component" value="Unassembled WGS sequence"/>
</dbReference>
<dbReference type="PANTHER" id="PTHR45979:SF28">
    <property type="entry name" value="POLY(A) RNA POLYMERASE CID14-LIKE"/>
    <property type="match status" value="1"/>
</dbReference>
<evidence type="ECO:0000313" key="3">
    <source>
        <dbReference type="EMBL" id="KAH6836886.1"/>
    </source>
</evidence>
<dbReference type="InterPro" id="IPR058921">
    <property type="entry name" value="PAP/OAS1-rel"/>
</dbReference>